<proteinExistence type="predicted"/>
<dbReference type="Proteomes" id="UP000258309">
    <property type="component" value="Unassembled WGS sequence"/>
</dbReference>
<evidence type="ECO:0000313" key="3">
    <source>
        <dbReference type="Proteomes" id="UP000258309"/>
    </source>
</evidence>
<evidence type="ECO:0000313" key="2">
    <source>
        <dbReference type="EMBL" id="RFU32500.1"/>
    </source>
</evidence>
<keyword evidence="1" id="KW-0812">Transmembrane</keyword>
<feature type="non-terminal residue" evidence="2">
    <location>
        <position position="109"/>
    </location>
</feature>
<organism evidence="2 3">
    <name type="scientific">Scytalidium lignicola</name>
    <name type="common">Hyphomycete</name>
    <dbReference type="NCBI Taxonomy" id="5539"/>
    <lineage>
        <taxon>Eukaryota</taxon>
        <taxon>Fungi</taxon>
        <taxon>Dikarya</taxon>
        <taxon>Ascomycota</taxon>
        <taxon>Pezizomycotina</taxon>
        <taxon>Leotiomycetes</taxon>
        <taxon>Leotiomycetes incertae sedis</taxon>
        <taxon>Scytalidium</taxon>
    </lineage>
</organism>
<evidence type="ECO:0000256" key="1">
    <source>
        <dbReference type="SAM" id="Phobius"/>
    </source>
</evidence>
<dbReference type="EMBL" id="NCSJ02000053">
    <property type="protein sequence ID" value="RFU32500.1"/>
    <property type="molecule type" value="Genomic_DNA"/>
</dbReference>
<reference evidence="2 3" key="1">
    <citation type="submission" date="2018-05" db="EMBL/GenBank/DDBJ databases">
        <title>Draft genome sequence of Scytalidium lignicola DSM 105466, a ubiquitous saprotrophic fungus.</title>
        <authorList>
            <person name="Buettner E."/>
            <person name="Gebauer A.M."/>
            <person name="Hofrichter M."/>
            <person name="Liers C."/>
            <person name="Kellner H."/>
        </authorList>
    </citation>
    <scope>NUCLEOTIDE SEQUENCE [LARGE SCALE GENOMIC DNA]</scope>
    <source>
        <strain evidence="2 3">DSM 105466</strain>
    </source>
</reference>
<protein>
    <submittedName>
        <fullName evidence="2">Uncharacterized protein</fullName>
    </submittedName>
</protein>
<comment type="caution">
    <text evidence="2">The sequence shown here is derived from an EMBL/GenBank/DDBJ whole genome shotgun (WGS) entry which is preliminary data.</text>
</comment>
<keyword evidence="1" id="KW-1133">Transmembrane helix</keyword>
<keyword evidence="3" id="KW-1185">Reference proteome</keyword>
<keyword evidence="1" id="KW-0472">Membrane</keyword>
<feature type="transmembrane region" description="Helical" evidence="1">
    <location>
        <begin position="58"/>
        <end position="77"/>
    </location>
</feature>
<dbReference type="AlphaFoldDB" id="A0A3E2HGE9"/>
<sequence>MGVSGLFSLLSDGSGFKGHGNQSANFSGNHLEVNTSLGIKPHQTVIKMAPDGLSTGSSLLLIAGAAAAGAAASGLLVKQQNTPQNNDNRFTLAGQESARTIAKEVMGNM</sequence>
<accession>A0A3E2HGE9</accession>
<dbReference type="OrthoDB" id="10589144at2759"/>
<gene>
    <name evidence="2" type="ORF">B7463_g3830</name>
</gene>
<feature type="non-terminal residue" evidence="2">
    <location>
        <position position="1"/>
    </location>
</feature>
<name>A0A3E2HGE9_SCYLI</name>